<accession>A0A832ZVH5</accession>
<dbReference type="SUPFAM" id="SSF55261">
    <property type="entry name" value="GAD domain-like"/>
    <property type="match status" value="1"/>
</dbReference>
<dbReference type="Pfam" id="PF14544">
    <property type="entry name" value="DUF4443"/>
    <property type="match status" value="1"/>
</dbReference>
<feature type="domain" description="DUF4443" evidence="5">
    <location>
        <begin position="116"/>
        <end position="210"/>
    </location>
</feature>
<dbReference type="InterPro" id="IPR036390">
    <property type="entry name" value="WH_DNA-bd_sf"/>
</dbReference>
<keyword evidence="3" id="KW-0067">ATP-binding</keyword>
<evidence type="ECO:0000259" key="5">
    <source>
        <dbReference type="Pfam" id="PF14544"/>
    </source>
</evidence>
<dbReference type="AlphaFoldDB" id="A0A832ZVH5"/>
<dbReference type="Pfam" id="PF22167">
    <property type="entry name" value="PH0730-like_N"/>
    <property type="match status" value="1"/>
</dbReference>
<evidence type="ECO:0000256" key="3">
    <source>
        <dbReference type="ARBA" id="ARBA00022840"/>
    </source>
</evidence>
<dbReference type="GO" id="GO:0004812">
    <property type="term" value="F:aminoacyl-tRNA ligase activity"/>
    <property type="evidence" value="ECO:0007669"/>
    <property type="project" value="InterPro"/>
</dbReference>
<evidence type="ECO:0000256" key="1">
    <source>
        <dbReference type="ARBA" id="ARBA00022598"/>
    </source>
</evidence>
<dbReference type="Gene3D" id="3.30.1360.30">
    <property type="entry name" value="GAD-like domain"/>
    <property type="match status" value="1"/>
</dbReference>
<feature type="domain" description="PH0730-like N-terminal" evidence="6">
    <location>
        <begin position="46"/>
        <end position="90"/>
    </location>
</feature>
<organism evidence="7 8">
    <name type="scientific">Caldiarchaeum subterraneum</name>
    <dbReference type="NCBI Taxonomy" id="311458"/>
    <lineage>
        <taxon>Archaea</taxon>
        <taxon>Nitrososphaerota</taxon>
        <taxon>Candidatus Caldarchaeales</taxon>
        <taxon>Candidatus Caldarchaeaceae</taxon>
        <taxon>Candidatus Caldarchaeum</taxon>
    </lineage>
</organism>
<dbReference type="GO" id="GO:0006412">
    <property type="term" value="P:translation"/>
    <property type="evidence" value="ECO:0007669"/>
    <property type="project" value="UniProtKB-KW"/>
</dbReference>
<dbReference type="InterPro" id="IPR004115">
    <property type="entry name" value="GAD-like_sf"/>
</dbReference>
<keyword evidence="2" id="KW-0547">Nucleotide-binding</keyword>
<dbReference type="InterPro" id="IPR029349">
    <property type="entry name" value="DUF4443"/>
</dbReference>
<keyword evidence="1" id="KW-0436">Ligase</keyword>
<dbReference type="GO" id="GO:0005737">
    <property type="term" value="C:cytoplasm"/>
    <property type="evidence" value="ECO:0007669"/>
    <property type="project" value="InterPro"/>
</dbReference>
<dbReference type="GO" id="GO:0005524">
    <property type="term" value="F:ATP binding"/>
    <property type="evidence" value="ECO:0007669"/>
    <property type="project" value="UniProtKB-KW"/>
</dbReference>
<dbReference type="InterPro" id="IPR054039">
    <property type="entry name" value="PH0730-like_N"/>
</dbReference>
<evidence type="ECO:0000256" key="2">
    <source>
        <dbReference type="ARBA" id="ARBA00022741"/>
    </source>
</evidence>
<sequence>MERHSRELMRQLLKNQTSAAQAKGPLPYFTPSHILYAVMKIGDLGPIGRKRLSSEMLLGEGTIRTILNRLKKLNLVKESRRGYLLTTRGRRLYNEIISKVTHPVDVDFETPLGSGHSVAVLIHTAAEKVRMGIEERDEAIRAGADGALVLVMQNGEIHMPKITNLSKERPKLASSIAENLKPVEGDVIIITSARDKITARYSALAAALLLLKKDGGG</sequence>
<dbReference type="InterPro" id="IPR036388">
    <property type="entry name" value="WH-like_DNA-bd_sf"/>
</dbReference>
<evidence type="ECO:0000259" key="6">
    <source>
        <dbReference type="Pfam" id="PF22167"/>
    </source>
</evidence>
<dbReference type="EMBL" id="DQVM01000014">
    <property type="protein sequence ID" value="HIQ29092.1"/>
    <property type="molecule type" value="Genomic_DNA"/>
</dbReference>
<reference evidence="7" key="1">
    <citation type="journal article" date="2020" name="ISME J.">
        <title>Gammaproteobacteria mediating utilization of methyl-, sulfur- and petroleum organic compounds in deep ocean hydrothermal plumes.</title>
        <authorList>
            <person name="Zhou Z."/>
            <person name="Liu Y."/>
            <person name="Pan J."/>
            <person name="Cron B.R."/>
            <person name="Toner B.M."/>
            <person name="Anantharaman K."/>
            <person name="Breier J.A."/>
            <person name="Dick G.J."/>
            <person name="Li M."/>
        </authorList>
    </citation>
    <scope>NUCLEOTIDE SEQUENCE</scope>
    <source>
        <strain evidence="7">SZUA-1515</strain>
    </source>
</reference>
<dbReference type="Gene3D" id="1.10.10.10">
    <property type="entry name" value="Winged helix-like DNA-binding domain superfamily/Winged helix DNA-binding domain"/>
    <property type="match status" value="1"/>
</dbReference>
<name>A0A832ZVH5_CALS0</name>
<protein>
    <submittedName>
        <fullName evidence="7">DUF4443 domain-containing protein</fullName>
    </submittedName>
</protein>
<comment type="caution">
    <text evidence="7">The sequence shown here is derived from an EMBL/GenBank/DDBJ whole genome shotgun (WGS) entry which is preliminary data.</text>
</comment>
<keyword evidence="4" id="KW-0648">Protein biosynthesis</keyword>
<dbReference type="SUPFAM" id="SSF46785">
    <property type="entry name" value="Winged helix' DNA-binding domain"/>
    <property type="match status" value="1"/>
</dbReference>
<evidence type="ECO:0000313" key="8">
    <source>
        <dbReference type="Proteomes" id="UP000608579"/>
    </source>
</evidence>
<dbReference type="Proteomes" id="UP000608579">
    <property type="component" value="Unassembled WGS sequence"/>
</dbReference>
<evidence type="ECO:0000313" key="7">
    <source>
        <dbReference type="EMBL" id="HIQ29092.1"/>
    </source>
</evidence>
<gene>
    <name evidence="7" type="ORF">EYH45_00845</name>
</gene>
<evidence type="ECO:0000256" key="4">
    <source>
        <dbReference type="ARBA" id="ARBA00022917"/>
    </source>
</evidence>
<proteinExistence type="predicted"/>